<organism evidence="1 2">
    <name type="scientific">Cirrhinus mrigala</name>
    <name type="common">Mrigala</name>
    <dbReference type="NCBI Taxonomy" id="683832"/>
    <lineage>
        <taxon>Eukaryota</taxon>
        <taxon>Metazoa</taxon>
        <taxon>Chordata</taxon>
        <taxon>Craniata</taxon>
        <taxon>Vertebrata</taxon>
        <taxon>Euteleostomi</taxon>
        <taxon>Actinopterygii</taxon>
        <taxon>Neopterygii</taxon>
        <taxon>Teleostei</taxon>
        <taxon>Ostariophysi</taxon>
        <taxon>Cypriniformes</taxon>
        <taxon>Cyprinidae</taxon>
        <taxon>Labeoninae</taxon>
        <taxon>Labeonini</taxon>
        <taxon>Cirrhinus</taxon>
    </lineage>
</organism>
<evidence type="ECO:0000313" key="1">
    <source>
        <dbReference type="EMBL" id="KAL0154663.1"/>
    </source>
</evidence>
<reference evidence="1 2" key="1">
    <citation type="submission" date="2024-05" db="EMBL/GenBank/DDBJ databases">
        <title>Genome sequencing and assembly of Indian major carp, Cirrhinus mrigala (Hamilton, 1822).</title>
        <authorList>
            <person name="Mohindra V."/>
            <person name="Chowdhury L.M."/>
            <person name="Lal K."/>
            <person name="Jena J.K."/>
        </authorList>
    </citation>
    <scope>NUCLEOTIDE SEQUENCE [LARGE SCALE GENOMIC DNA]</scope>
    <source>
        <strain evidence="1">CM1030</strain>
        <tissue evidence="1">Blood</tissue>
    </source>
</reference>
<name>A0ABD0MZG2_CIRMR</name>
<evidence type="ECO:0000313" key="2">
    <source>
        <dbReference type="Proteomes" id="UP001529510"/>
    </source>
</evidence>
<proteinExistence type="predicted"/>
<dbReference type="AlphaFoldDB" id="A0ABD0MZG2"/>
<feature type="non-terminal residue" evidence="1">
    <location>
        <position position="1"/>
    </location>
</feature>
<protein>
    <submittedName>
        <fullName evidence="1">Uncharacterized protein</fullName>
    </submittedName>
</protein>
<feature type="non-terminal residue" evidence="1">
    <location>
        <position position="50"/>
    </location>
</feature>
<gene>
    <name evidence="1" type="ORF">M9458_048926</name>
</gene>
<dbReference type="EMBL" id="JAMKFB020000025">
    <property type="protein sequence ID" value="KAL0154663.1"/>
    <property type="molecule type" value="Genomic_DNA"/>
</dbReference>
<accession>A0ABD0MZG2</accession>
<dbReference type="Proteomes" id="UP001529510">
    <property type="component" value="Unassembled WGS sequence"/>
</dbReference>
<sequence length="50" mass="5593">ELLIGRQVVVLNLDGRQVWIVSQQLCLEVNGRLERSSTKWKAAGPVVFSV</sequence>
<keyword evidence="2" id="KW-1185">Reference proteome</keyword>
<comment type="caution">
    <text evidence="1">The sequence shown here is derived from an EMBL/GenBank/DDBJ whole genome shotgun (WGS) entry which is preliminary data.</text>
</comment>